<dbReference type="InterPro" id="IPR009511">
    <property type="entry name" value="MAD1/Cdc20-bound-Mad2-bd"/>
</dbReference>
<evidence type="ECO:0000313" key="2">
    <source>
        <dbReference type="Proteomes" id="UP001652660"/>
    </source>
</evidence>
<dbReference type="InterPro" id="IPR053729">
    <property type="entry name" value="MAD2L1BP_domain_sf"/>
</dbReference>
<reference evidence="3" key="2">
    <citation type="submission" date="2025-08" db="UniProtKB">
        <authorList>
            <consortium name="RefSeq"/>
        </authorList>
    </citation>
    <scope>IDENTIFICATION</scope>
    <source>
        <tissue evidence="3">Leaves</tissue>
    </source>
</reference>
<feature type="coiled-coil region" evidence="1">
    <location>
        <begin position="51"/>
        <end position="78"/>
    </location>
</feature>
<gene>
    <name evidence="3" type="primary">LOC140015491</name>
</gene>
<keyword evidence="1" id="KW-0175">Coiled coil</keyword>
<evidence type="ECO:0000256" key="1">
    <source>
        <dbReference type="SAM" id="Coils"/>
    </source>
</evidence>
<evidence type="ECO:0000313" key="3">
    <source>
        <dbReference type="RefSeq" id="XP_071924217.1"/>
    </source>
</evidence>
<dbReference type="PANTHER" id="PTHR15681">
    <property type="entry name" value="MAD2L1-BINDING PROTEIN"/>
    <property type="match status" value="1"/>
</dbReference>
<accession>A0ABM4VXG0</accession>
<dbReference type="GeneID" id="140015491"/>
<dbReference type="Gene3D" id="3.30.900.20">
    <property type="match status" value="1"/>
</dbReference>
<dbReference type="RefSeq" id="XP_071924217.1">
    <property type="nucleotide sequence ID" value="XM_072068116.1"/>
</dbReference>
<sequence length="283" mass="31675">MEESAIGSWEMQEFTDIDTASDSLNSSVIFHVVTDILAFVLYMHHQIPSVLQDISLEFDELQKEYKDLEILLASQAEMKASLRRKHVSRKREVKQGIRRLEKLINSVSNFKTALQLLIPQIPQVQRLILVLGPSPLRPIHLYELCFSSGTTVSADFVRTKVADGICRKAIRTLISGGAGSNSDSYSGPSKLFLLVKAPSSLNLPLHFLPKREFRYNKKIAPFKLRFKCRSEQPALNAQVDDPQPASSVLMNSTSTDNVCKLCRFQCRHIIKGLASKSLSTEGG</sequence>
<dbReference type="Proteomes" id="UP001652660">
    <property type="component" value="Chromosome 1e"/>
</dbReference>
<proteinExistence type="predicted"/>
<organism evidence="2 3">
    <name type="scientific">Coffea arabica</name>
    <name type="common">Arabian coffee</name>
    <dbReference type="NCBI Taxonomy" id="13443"/>
    <lineage>
        <taxon>Eukaryota</taxon>
        <taxon>Viridiplantae</taxon>
        <taxon>Streptophyta</taxon>
        <taxon>Embryophyta</taxon>
        <taxon>Tracheophyta</taxon>
        <taxon>Spermatophyta</taxon>
        <taxon>Magnoliopsida</taxon>
        <taxon>eudicotyledons</taxon>
        <taxon>Gunneridae</taxon>
        <taxon>Pentapetalae</taxon>
        <taxon>asterids</taxon>
        <taxon>lamiids</taxon>
        <taxon>Gentianales</taxon>
        <taxon>Rubiaceae</taxon>
        <taxon>Ixoroideae</taxon>
        <taxon>Gardenieae complex</taxon>
        <taxon>Bertiereae - Coffeeae clade</taxon>
        <taxon>Coffeeae</taxon>
        <taxon>Coffea</taxon>
    </lineage>
</organism>
<reference evidence="2" key="1">
    <citation type="journal article" date="2025" name="Foods">
        <title>Unveiling the Microbial Signatures of Arabica Coffee Cherries: Insights into Ripeness Specific Diversity, Functional Traits, and Implications for Quality and Safety.</title>
        <authorList>
            <consortium name="RefSeq"/>
            <person name="Tenea G.N."/>
            <person name="Cifuentes V."/>
            <person name="Reyes P."/>
            <person name="Cevallos-Vallejos M."/>
        </authorList>
    </citation>
    <scope>NUCLEOTIDE SEQUENCE [LARGE SCALE GENOMIC DNA]</scope>
</reference>
<protein>
    <submittedName>
        <fullName evidence="3">Uncharacterized protein isoform X1</fullName>
    </submittedName>
</protein>
<dbReference type="PANTHER" id="PTHR15681:SF1">
    <property type="entry name" value="MAD2L1-BINDING PROTEIN"/>
    <property type="match status" value="1"/>
</dbReference>
<name>A0ABM4VXG0_COFAR</name>
<keyword evidence="2" id="KW-1185">Reference proteome</keyword>